<keyword evidence="8" id="KW-1185">Reference proteome</keyword>
<evidence type="ECO:0000313" key="8">
    <source>
        <dbReference type="Proteomes" id="UP001597399"/>
    </source>
</evidence>
<evidence type="ECO:0000256" key="5">
    <source>
        <dbReference type="ARBA" id="ARBA00023600"/>
    </source>
</evidence>
<reference evidence="8" key="1">
    <citation type="journal article" date="2019" name="Int. J. Syst. Evol. Microbiol.">
        <title>The Global Catalogue of Microorganisms (GCM) 10K type strain sequencing project: providing services to taxonomists for standard genome sequencing and annotation.</title>
        <authorList>
            <consortium name="The Broad Institute Genomics Platform"/>
            <consortium name="The Broad Institute Genome Sequencing Center for Infectious Disease"/>
            <person name="Wu L."/>
            <person name="Ma J."/>
        </authorList>
    </citation>
    <scope>NUCLEOTIDE SEQUENCE [LARGE SCALE GENOMIC DNA]</scope>
    <source>
        <strain evidence="8">TISTR 2466</strain>
    </source>
</reference>
<keyword evidence="3 6" id="KW-1133">Transmembrane helix</keyword>
<feature type="transmembrane region" description="Helical" evidence="6">
    <location>
        <begin position="71"/>
        <end position="90"/>
    </location>
</feature>
<evidence type="ECO:0000313" key="7">
    <source>
        <dbReference type="EMBL" id="MFD2696195.1"/>
    </source>
</evidence>
<evidence type="ECO:0000256" key="4">
    <source>
        <dbReference type="ARBA" id="ARBA00023136"/>
    </source>
</evidence>
<accession>A0ABW5S9Y1</accession>
<feature type="transmembrane region" description="Helical" evidence="6">
    <location>
        <begin position="30"/>
        <end position="51"/>
    </location>
</feature>
<dbReference type="NCBIfam" id="TIGR01593">
    <property type="entry name" value="holin_tox_secr"/>
    <property type="match status" value="1"/>
</dbReference>
<proteinExistence type="inferred from homology"/>
<dbReference type="Pfam" id="PF05105">
    <property type="entry name" value="Phage_holin_4_1"/>
    <property type="match status" value="1"/>
</dbReference>
<feature type="transmembrane region" description="Helical" evidence="6">
    <location>
        <begin position="7"/>
        <end position="24"/>
    </location>
</feature>
<keyword evidence="4 6" id="KW-0472">Membrane</keyword>
<comment type="subcellular location">
    <subcellularLocation>
        <location evidence="1">Membrane</location>
        <topology evidence="1">Multi-pass membrane protein</topology>
    </subcellularLocation>
</comment>
<keyword evidence="2 6" id="KW-0812">Transmembrane</keyword>
<dbReference type="EMBL" id="JBHUMQ010000064">
    <property type="protein sequence ID" value="MFD2696195.1"/>
    <property type="molecule type" value="Genomic_DNA"/>
</dbReference>
<protein>
    <submittedName>
        <fullName evidence="7">Holin family protein</fullName>
    </submittedName>
</protein>
<evidence type="ECO:0000256" key="1">
    <source>
        <dbReference type="ARBA" id="ARBA00004141"/>
    </source>
</evidence>
<evidence type="ECO:0000256" key="2">
    <source>
        <dbReference type="ARBA" id="ARBA00022692"/>
    </source>
</evidence>
<dbReference type="RefSeq" id="WP_253065650.1">
    <property type="nucleotide sequence ID" value="NZ_JAMXWM010000058.1"/>
</dbReference>
<gene>
    <name evidence="7" type="ORF">ACFSUE_21590</name>
</gene>
<organism evidence="7 8">
    <name type="scientific">Sporolactobacillus shoreicorticis</name>
    <dbReference type="NCBI Taxonomy" id="1923877"/>
    <lineage>
        <taxon>Bacteria</taxon>
        <taxon>Bacillati</taxon>
        <taxon>Bacillota</taxon>
        <taxon>Bacilli</taxon>
        <taxon>Bacillales</taxon>
        <taxon>Sporolactobacillaceae</taxon>
        <taxon>Sporolactobacillus</taxon>
    </lineage>
</organism>
<evidence type="ECO:0000256" key="3">
    <source>
        <dbReference type="ARBA" id="ARBA00022989"/>
    </source>
</evidence>
<evidence type="ECO:0000256" key="6">
    <source>
        <dbReference type="SAM" id="Phobius"/>
    </source>
</evidence>
<sequence>MQHNTDTLWTAVLGGAYSAAAFLLGGLDNLVMAFGVMMGTDYVSGVMAAYYMRTVSSYVAWRGIMKKSGMIMAVVVAHMLDMATGSGTFMRNAMLMFLIGTEGISFTENLGHMGVPLPQKISNAFAQLKGDSTKGEKKP</sequence>
<comment type="similarity">
    <text evidence="5">Belongs to the bacteriophage holin family. Cp-1 holin subfamily.</text>
</comment>
<dbReference type="InterPro" id="IPR006480">
    <property type="entry name" value="Phage_holin_4_1"/>
</dbReference>
<comment type="caution">
    <text evidence="7">The sequence shown here is derived from an EMBL/GenBank/DDBJ whole genome shotgun (WGS) entry which is preliminary data.</text>
</comment>
<name>A0ABW5S9Y1_9BACL</name>
<dbReference type="Proteomes" id="UP001597399">
    <property type="component" value="Unassembled WGS sequence"/>
</dbReference>